<dbReference type="Proteomes" id="UP001652625">
    <property type="component" value="Chromosome 12"/>
</dbReference>
<evidence type="ECO:0000256" key="1">
    <source>
        <dbReference type="PROSITE-ProRule" id="PRU00076"/>
    </source>
</evidence>
<feature type="domain" description="EGF-like" evidence="3">
    <location>
        <begin position="124"/>
        <end position="163"/>
    </location>
</feature>
<sequence length="319" mass="35965">MFLNIIFFFSIVMMDGTYSTVCTNNKVCKSETLSSSLPTKHSYFSAKRFSFTFLNQTAFNKITVKSEQHCIKKCMSSLTCSSMNLVRNLTSDTTSVECHLLTQQAYSNKGDLTYQENSTHLTAMNTGCENDICMNNATCIPNYMFDAASCKCSSTLMSGTYCEEEKKVVSMVYLRGNGRDSNIYLVLRDANFKTRLPSTAYSLTFSGTASDNYITHMFAYFLPPDNGMYYFHMTCTWYGLMYISTPGKQNRRVLVWGTGTNSKSVYMEKSSKRLIEIVTGGQLDNGQSPIILGVTLPNNTKYSPIPHSFFDSLLLTKFR</sequence>
<dbReference type="RefSeq" id="XP_065669128.1">
    <property type="nucleotide sequence ID" value="XM_065813056.1"/>
</dbReference>
<keyword evidence="4" id="KW-1185">Reference proteome</keyword>
<dbReference type="InterPro" id="IPR000742">
    <property type="entry name" value="EGF"/>
</dbReference>
<evidence type="ECO:0000313" key="5">
    <source>
        <dbReference type="RefSeq" id="XP_065669128.1"/>
    </source>
</evidence>
<feature type="disulfide bond" evidence="1">
    <location>
        <begin position="133"/>
        <end position="150"/>
    </location>
</feature>
<evidence type="ECO:0000313" key="4">
    <source>
        <dbReference type="Proteomes" id="UP001652625"/>
    </source>
</evidence>
<accession>A0ABM4D4B9</accession>
<dbReference type="PROSITE" id="PS50026">
    <property type="entry name" value="EGF_3"/>
    <property type="match status" value="1"/>
</dbReference>
<feature type="signal peptide" evidence="2">
    <location>
        <begin position="1"/>
        <end position="19"/>
    </location>
</feature>
<evidence type="ECO:0000256" key="2">
    <source>
        <dbReference type="SAM" id="SignalP"/>
    </source>
</evidence>
<keyword evidence="2" id="KW-0732">Signal</keyword>
<comment type="caution">
    <text evidence="1">Lacks conserved residue(s) required for the propagation of feature annotation.</text>
</comment>
<feature type="chain" id="PRO_5045665874" evidence="2">
    <location>
        <begin position="20"/>
        <end position="319"/>
    </location>
</feature>
<name>A0ABM4D4B9_HYDVU</name>
<gene>
    <name evidence="5" type="primary">LOC101240928</name>
</gene>
<organism evidence="4 5">
    <name type="scientific">Hydra vulgaris</name>
    <name type="common">Hydra</name>
    <name type="synonym">Hydra attenuata</name>
    <dbReference type="NCBI Taxonomy" id="6087"/>
    <lineage>
        <taxon>Eukaryota</taxon>
        <taxon>Metazoa</taxon>
        <taxon>Cnidaria</taxon>
        <taxon>Hydrozoa</taxon>
        <taxon>Hydroidolina</taxon>
        <taxon>Anthoathecata</taxon>
        <taxon>Aplanulata</taxon>
        <taxon>Hydridae</taxon>
        <taxon>Hydra</taxon>
    </lineage>
</organism>
<evidence type="ECO:0000259" key="3">
    <source>
        <dbReference type="PROSITE" id="PS50026"/>
    </source>
</evidence>
<reference evidence="5" key="1">
    <citation type="submission" date="2025-08" db="UniProtKB">
        <authorList>
            <consortium name="RefSeq"/>
        </authorList>
    </citation>
    <scope>IDENTIFICATION</scope>
</reference>
<keyword evidence="1" id="KW-0245">EGF-like domain</keyword>
<dbReference type="GeneID" id="101240928"/>
<protein>
    <submittedName>
        <fullName evidence="5">Uncharacterized protein LOC101240928 isoform X3</fullName>
    </submittedName>
</protein>
<proteinExistence type="predicted"/>
<keyword evidence="1" id="KW-1015">Disulfide bond</keyword>